<gene>
    <name evidence="1" type="ORF">KDW03_02120</name>
</gene>
<name>A0AAX3BET5_9SPIR</name>
<protein>
    <recommendedName>
        <fullName evidence="3">Tox-MPTase4 domain-containing protein</fullName>
    </recommendedName>
</protein>
<dbReference type="AlphaFoldDB" id="A0AAX3BET5"/>
<accession>A0AAX3BET5</accession>
<reference evidence="1" key="1">
    <citation type="submission" date="2021-04" db="EMBL/GenBank/DDBJ databases">
        <authorList>
            <person name="Postec A."/>
        </authorList>
    </citation>
    <scope>NUCLEOTIDE SEQUENCE</scope>
    <source>
        <strain evidence="1">F1F22</strain>
    </source>
</reference>
<dbReference type="KEGG" id="taqu:KDW03_02120"/>
<dbReference type="RefSeq" id="WP_271435751.1">
    <property type="nucleotide sequence ID" value="NZ_CP073355.1"/>
</dbReference>
<evidence type="ECO:0000313" key="1">
    <source>
        <dbReference type="EMBL" id="URA10623.1"/>
    </source>
</evidence>
<dbReference type="EMBL" id="CP073355">
    <property type="protein sequence ID" value="URA10623.1"/>
    <property type="molecule type" value="Genomic_DNA"/>
</dbReference>
<sequence length="175" mass="20066">MIKRPKELEYSYEHGLPAAIRYVWGTQRGGVDWERAGEEVFVLATIGIGVVKSMKVVSGVKSPTRLVKTASTVGKVATRDEIIFMLKLRPNLIVEEASGDMLTYLNYQGARASHILMENGKSVITYTKDATKWDIMHEYMHYMFQNKWKNPRIGEDTIIESFLNRHQKLFNITPK</sequence>
<evidence type="ECO:0000313" key="2">
    <source>
        <dbReference type="Proteomes" id="UP001056539"/>
    </source>
</evidence>
<dbReference type="Proteomes" id="UP001056539">
    <property type="component" value="Chromosome"/>
</dbReference>
<keyword evidence="2" id="KW-1185">Reference proteome</keyword>
<reference evidence="1" key="2">
    <citation type="submission" date="2022-06" db="EMBL/GenBank/DDBJ databases">
        <title>Thermospira aquatica gen. nov., sp. nov.</title>
        <authorList>
            <person name="Ben Ali Gam Z."/>
            <person name="Labat M."/>
        </authorList>
    </citation>
    <scope>NUCLEOTIDE SEQUENCE</scope>
    <source>
        <strain evidence="1">F1F22</strain>
    </source>
</reference>
<proteinExistence type="predicted"/>
<organism evidence="1 2">
    <name type="scientific">Thermospira aquatica</name>
    <dbReference type="NCBI Taxonomy" id="2828656"/>
    <lineage>
        <taxon>Bacteria</taxon>
        <taxon>Pseudomonadati</taxon>
        <taxon>Spirochaetota</taxon>
        <taxon>Spirochaetia</taxon>
        <taxon>Brevinematales</taxon>
        <taxon>Thermospiraceae</taxon>
        <taxon>Thermospira</taxon>
    </lineage>
</organism>
<evidence type="ECO:0008006" key="3">
    <source>
        <dbReference type="Google" id="ProtNLM"/>
    </source>
</evidence>